<dbReference type="CDD" id="cd10146">
    <property type="entry name" value="LabA_like_C"/>
    <property type="match status" value="1"/>
</dbReference>
<dbReference type="EMBL" id="JADMCD010000014">
    <property type="protein sequence ID" value="MBF8643073.1"/>
    <property type="molecule type" value="Genomic_DNA"/>
</dbReference>
<protein>
    <submittedName>
        <fullName evidence="2">OST-HTH/LOTUS domain-containing protein</fullName>
    </submittedName>
</protein>
<evidence type="ECO:0000313" key="2">
    <source>
        <dbReference type="EMBL" id="MBF8643073.1"/>
    </source>
</evidence>
<comment type="caution">
    <text evidence="2">The sequence shown here is derived from an EMBL/GenBank/DDBJ whole genome shotgun (WGS) entry which is preliminary data.</text>
</comment>
<sequence length="294" mass="33929">MDEITPSHPDPVPDLQRTVQRKLGRCMLQLQQYERLLKAVVAYSELSGPLERLQAIRDEKVACAHRKTLGTLVGMLTESYLKLPELADEPEQAEPIDQVWVSFRCQIELSEKRYAETKAALKELVDLRNELVHHFLQRFDLWAVDGCVAAEAYLDESYETIDGHYLTLRDWAKSMDEARQLMVSFIQTPEYRDAVINGIWIDGTVHWPSSGITACLREAETKLAQAGWTPLFEAIHWIAKTYPEQTPKRYGCGSWRHVIHESQQFDIRKQSQANNGATVVWYRSRPRETSNEQE</sequence>
<gene>
    <name evidence="2" type="ORF">IRZ65_20595</name>
</gene>
<keyword evidence="3" id="KW-1185">Reference proteome</keyword>
<feature type="domain" description="HTH OST-type" evidence="1">
    <location>
        <begin position="207"/>
        <end position="274"/>
    </location>
</feature>
<reference evidence="2 3" key="1">
    <citation type="submission" date="2020-10" db="EMBL/GenBank/DDBJ databases">
        <title>Genome sequences of Pseudomonas isolates.</title>
        <authorList>
            <person name="Wessels L."/>
            <person name="Reich F."/>
            <person name="Hammerl J."/>
        </authorList>
    </citation>
    <scope>NUCLEOTIDE SEQUENCE [LARGE SCALE GENOMIC DNA]</scope>
    <source>
        <strain evidence="2 3">20-MO00624-0</strain>
    </source>
</reference>
<dbReference type="Gene3D" id="3.30.420.610">
    <property type="entry name" value="LOTUS domain-like"/>
    <property type="match status" value="1"/>
</dbReference>
<name>A0ABS0FRR1_PSELU</name>
<evidence type="ECO:0000259" key="1">
    <source>
        <dbReference type="Pfam" id="PF12872"/>
    </source>
</evidence>
<organism evidence="2 3">
    <name type="scientific">Pseudomonas luteola</name>
    <dbReference type="NCBI Taxonomy" id="47886"/>
    <lineage>
        <taxon>Bacteria</taxon>
        <taxon>Pseudomonadati</taxon>
        <taxon>Pseudomonadota</taxon>
        <taxon>Gammaproteobacteria</taxon>
        <taxon>Pseudomonadales</taxon>
        <taxon>Pseudomonadaceae</taxon>
        <taxon>Pseudomonas</taxon>
    </lineage>
</organism>
<dbReference type="InterPro" id="IPR025605">
    <property type="entry name" value="OST-HTH/LOTUS_dom"/>
</dbReference>
<evidence type="ECO:0000313" key="3">
    <source>
        <dbReference type="Proteomes" id="UP000626180"/>
    </source>
</evidence>
<dbReference type="Proteomes" id="UP000626180">
    <property type="component" value="Unassembled WGS sequence"/>
</dbReference>
<accession>A0ABS0FRR1</accession>
<dbReference type="Pfam" id="PF12872">
    <property type="entry name" value="OST-HTH"/>
    <property type="match status" value="1"/>
</dbReference>
<dbReference type="InterPro" id="IPR041966">
    <property type="entry name" value="LOTUS-like"/>
</dbReference>
<dbReference type="RefSeq" id="WP_196122126.1">
    <property type="nucleotide sequence ID" value="NZ_JADMCD010000014.1"/>
</dbReference>
<proteinExistence type="predicted"/>